<dbReference type="AlphaFoldDB" id="A0A7J6DFS2"/>
<proteinExistence type="predicted"/>
<name>A0A7J6DFS2_9TELE</name>
<evidence type="ECO:0000313" key="2">
    <source>
        <dbReference type="EMBL" id="KAF4118130.1"/>
    </source>
</evidence>
<keyword evidence="3" id="KW-1185">Reference proteome</keyword>
<comment type="caution">
    <text evidence="2">The sequence shown here is derived from an EMBL/GenBank/DDBJ whole genome shotgun (WGS) entry which is preliminary data.</text>
</comment>
<sequence>MSTVQDKQHTEPPSNCPVESPVNAQNVDYAPEINKPPDMSNGASDSPLTLNDPNCHHYDTEDLLTERVMLDEQVDEIVMTESNLPASKNPVEEQNLPDDGIQIEQLPVFSDMLASEKEMSRNGSKEPEEEIKDTTVRRSERNHQPSKRLDYTELGNPFVTVVKSFFQGLTTAVADILSEGENYYPSVLYPEIQTVQPLPCTGTYMSSKGESVARVQPAIDAISAVYRQGV</sequence>
<feature type="region of interest" description="Disordered" evidence="1">
    <location>
        <begin position="1"/>
        <end position="58"/>
    </location>
</feature>
<dbReference type="EMBL" id="JAAMOB010000001">
    <property type="protein sequence ID" value="KAF4118130.1"/>
    <property type="molecule type" value="Genomic_DNA"/>
</dbReference>
<feature type="region of interest" description="Disordered" evidence="1">
    <location>
        <begin position="116"/>
        <end position="149"/>
    </location>
</feature>
<organism evidence="2 3">
    <name type="scientific">Onychostoma macrolepis</name>
    <dbReference type="NCBI Taxonomy" id="369639"/>
    <lineage>
        <taxon>Eukaryota</taxon>
        <taxon>Metazoa</taxon>
        <taxon>Chordata</taxon>
        <taxon>Craniata</taxon>
        <taxon>Vertebrata</taxon>
        <taxon>Euteleostomi</taxon>
        <taxon>Actinopterygii</taxon>
        <taxon>Neopterygii</taxon>
        <taxon>Teleostei</taxon>
        <taxon>Ostariophysi</taxon>
        <taxon>Cypriniformes</taxon>
        <taxon>Cyprinidae</taxon>
        <taxon>Acrossocheilinae</taxon>
        <taxon>Onychostoma</taxon>
    </lineage>
</organism>
<evidence type="ECO:0000313" key="3">
    <source>
        <dbReference type="Proteomes" id="UP000579812"/>
    </source>
</evidence>
<gene>
    <name evidence="2" type="ORF">G5714_000181</name>
</gene>
<evidence type="ECO:0000256" key="1">
    <source>
        <dbReference type="SAM" id="MobiDB-lite"/>
    </source>
</evidence>
<feature type="compositionally biased region" description="Basic and acidic residues" evidence="1">
    <location>
        <begin position="1"/>
        <end position="10"/>
    </location>
</feature>
<feature type="compositionally biased region" description="Polar residues" evidence="1">
    <location>
        <begin position="41"/>
        <end position="52"/>
    </location>
</feature>
<dbReference type="Proteomes" id="UP000579812">
    <property type="component" value="Unassembled WGS sequence"/>
</dbReference>
<protein>
    <submittedName>
        <fullName evidence="2">Uncharacterized protein</fullName>
    </submittedName>
</protein>
<accession>A0A7J6DFS2</accession>
<reference evidence="2 3" key="1">
    <citation type="submission" date="2020-04" db="EMBL/GenBank/DDBJ databases">
        <title>Chromosome-level genome assembly of a cyprinid fish Onychostoma macrolepis by integration of Nanopore Sequencing, Bionano and Hi-C technology.</title>
        <authorList>
            <person name="Wang D."/>
        </authorList>
    </citation>
    <scope>NUCLEOTIDE SEQUENCE [LARGE SCALE GENOMIC DNA]</scope>
    <source>
        <strain evidence="2">SWU-2019</strain>
        <tissue evidence="2">Muscle</tissue>
    </source>
</reference>